<reference evidence="1 2" key="1">
    <citation type="journal article" date="2018" name="Mol. Plant">
        <title>The genome of Artemisia annua provides insight into the evolution of Asteraceae family and artemisinin biosynthesis.</title>
        <authorList>
            <person name="Shen Q."/>
            <person name="Zhang L."/>
            <person name="Liao Z."/>
            <person name="Wang S."/>
            <person name="Yan T."/>
            <person name="Shi P."/>
            <person name="Liu M."/>
            <person name="Fu X."/>
            <person name="Pan Q."/>
            <person name="Wang Y."/>
            <person name="Lv Z."/>
            <person name="Lu X."/>
            <person name="Zhang F."/>
            <person name="Jiang W."/>
            <person name="Ma Y."/>
            <person name="Chen M."/>
            <person name="Hao X."/>
            <person name="Li L."/>
            <person name="Tang Y."/>
            <person name="Lv G."/>
            <person name="Zhou Y."/>
            <person name="Sun X."/>
            <person name="Brodelius P.E."/>
            <person name="Rose J.K.C."/>
            <person name="Tang K."/>
        </authorList>
    </citation>
    <scope>NUCLEOTIDE SEQUENCE [LARGE SCALE GENOMIC DNA]</scope>
    <source>
        <strain evidence="2">cv. Huhao1</strain>
        <tissue evidence="1">Leaf</tissue>
    </source>
</reference>
<name>A0A2U1NVW2_ARTAN</name>
<accession>A0A2U1NVW2</accession>
<organism evidence="1 2">
    <name type="scientific">Artemisia annua</name>
    <name type="common">Sweet wormwood</name>
    <dbReference type="NCBI Taxonomy" id="35608"/>
    <lineage>
        <taxon>Eukaryota</taxon>
        <taxon>Viridiplantae</taxon>
        <taxon>Streptophyta</taxon>
        <taxon>Embryophyta</taxon>
        <taxon>Tracheophyta</taxon>
        <taxon>Spermatophyta</taxon>
        <taxon>Magnoliopsida</taxon>
        <taxon>eudicotyledons</taxon>
        <taxon>Gunneridae</taxon>
        <taxon>Pentapetalae</taxon>
        <taxon>asterids</taxon>
        <taxon>campanulids</taxon>
        <taxon>Asterales</taxon>
        <taxon>Asteraceae</taxon>
        <taxon>Asteroideae</taxon>
        <taxon>Anthemideae</taxon>
        <taxon>Artemisiinae</taxon>
        <taxon>Artemisia</taxon>
    </lineage>
</organism>
<gene>
    <name evidence="1" type="ORF">CTI12_AA219800</name>
</gene>
<evidence type="ECO:0000313" key="2">
    <source>
        <dbReference type="Proteomes" id="UP000245207"/>
    </source>
</evidence>
<dbReference type="Proteomes" id="UP000245207">
    <property type="component" value="Unassembled WGS sequence"/>
</dbReference>
<proteinExistence type="predicted"/>
<evidence type="ECO:0000313" key="1">
    <source>
        <dbReference type="EMBL" id="PWA77631.1"/>
    </source>
</evidence>
<protein>
    <submittedName>
        <fullName evidence="1">Uncharacterized protein</fullName>
    </submittedName>
</protein>
<comment type="caution">
    <text evidence="1">The sequence shown here is derived from an EMBL/GenBank/DDBJ whole genome shotgun (WGS) entry which is preliminary data.</text>
</comment>
<dbReference type="AlphaFoldDB" id="A0A2U1NVW2"/>
<dbReference type="EMBL" id="PKPP01002098">
    <property type="protein sequence ID" value="PWA77631.1"/>
    <property type="molecule type" value="Genomic_DNA"/>
</dbReference>
<sequence>MPTIKPTIKILGHPWGITTTVLGHRLFSKVRVLRVEIASTWGFSWWCCYTLLLWSVCNPFHAFFWVIAFCDSLFGGFKCEGRGCGRFVPFHAFNQGNPYDLGVKFRLLVL</sequence>
<keyword evidence="2" id="KW-1185">Reference proteome</keyword>